<gene>
    <name evidence="1" type="ORF">HINF_LOCUS41582</name>
    <name evidence="2" type="ORF">HINF_LOCUS59506</name>
</gene>
<proteinExistence type="predicted"/>
<keyword evidence="3" id="KW-1185">Reference proteome</keyword>
<comment type="caution">
    <text evidence="1">The sequence shown here is derived from an EMBL/GenBank/DDBJ whole genome shotgun (WGS) entry which is preliminary data.</text>
</comment>
<protein>
    <submittedName>
        <fullName evidence="2">Hypothetical_protein</fullName>
    </submittedName>
</protein>
<dbReference type="AlphaFoldDB" id="A0AA86UJU9"/>
<reference evidence="1" key="1">
    <citation type="submission" date="2023-06" db="EMBL/GenBank/DDBJ databases">
        <authorList>
            <person name="Kurt Z."/>
        </authorList>
    </citation>
    <scope>NUCLEOTIDE SEQUENCE</scope>
</reference>
<dbReference type="EMBL" id="CAXDID020000341">
    <property type="protein sequence ID" value="CAL6079686.1"/>
    <property type="molecule type" value="Genomic_DNA"/>
</dbReference>
<evidence type="ECO:0000313" key="1">
    <source>
        <dbReference type="EMBL" id="CAI9953937.1"/>
    </source>
</evidence>
<evidence type="ECO:0000313" key="2">
    <source>
        <dbReference type="EMBL" id="CAL6079686.1"/>
    </source>
</evidence>
<accession>A0AA86UJU9</accession>
<evidence type="ECO:0000313" key="3">
    <source>
        <dbReference type="Proteomes" id="UP001642409"/>
    </source>
</evidence>
<reference evidence="2 3" key="2">
    <citation type="submission" date="2024-07" db="EMBL/GenBank/DDBJ databases">
        <authorList>
            <person name="Akdeniz Z."/>
        </authorList>
    </citation>
    <scope>NUCLEOTIDE SEQUENCE [LARGE SCALE GENOMIC DNA]</scope>
</reference>
<dbReference type="EMBL" id="CATOUU010000842">
    <property type="protein sequence ID" value="CAI9953937.1"/>
    <property type="molecule type" value="Genomic_DNA"/>
</dbReference>
<name>A0AA86UJU9_9EUKA</name>
<organism evidence="1">
    <name type="scientific">Hexamita inflata</name>
    <dbReference type="NCBI Taxonomy" id="28002"/>
    <lineage>
        <taxon>Eukaryota</taxon>
        <taxon>Metamonada</taxon>
        <taxon>Diplomonadida</taxon>
        <taxon>Hexamitidae</taxon>
        <taxon>Hexamitinae</taxon>
        <taxon>Hexamita</taxon>
    </lineage>
</organism>
<sequence length="131" mass="15687">MFNPVYHNKIPLSEVVEIFILEEIVIKDVNECQTYLVLVYYQNGMRTVKRKEKCTIHTKSREFYDKGKNQLFTAIANDVIRVPKKNQDNQYIINIVLILFHIDHNFQKMLYLVQQQHDSLNSNIDFMFMDL</sequence>
<dbReference type="Proteomes" id="UP001642409">
    <property type="component" value="Unassembled WGS sequence"/>
</dbReference>